<accession>A0A0F7SKE0</accession>
<dbReference type="Pfam" id="PF04571">
    <property type="entry name" value="Lipin_N"/>
    <property type="match status" value="1"/>
</dbReference>
<dbReference type="InterPro" id="IPR013209">
    <property type="entry name" value="LNS2"/>
</dbReference>
<feature type="compositionally biased region" description="Acidic residues" evidence="3">
    <location>
        <begin position="856"/>
        <end position="894"/>
    </location>
</feature>
<keyword evidence="2" id="KW-0597">Phosphoprotein</keyword>
<sequence length="919" mass="99946">MQYLSRAYQYYSGINPATLSGAIDVIVVEREDESTPSSSSTVLACSPFHVRFGKLQVLRAGEKKVTLTVNSHPVPFFMKVGEAGEAFFVVETDEAVPDDLLTSPLLGATEVNKKPTNTTDLETIVEGVPKHSKTDSIVSLDITNSTEDTSNSERFGVLDDQTTMEDVANAHNEDVVEEPDFLDLNAWTINGTVSDPTSPALYPSPPPSPPLSPTQRTPRAPFAELSPQKPLSPTRSTSQPSVPQSSYSNPSTSSFSYQESKPTNPSSSDFLSASSPSSTSPTKLTGLSVSPSSLLSKASTTAHSIAQAVNTHSQDLTSYVSEIKAEQQLEEAYDSIRHPFGVNREMNREAKSSIGGEGDGQNEGGDDLLPEIKSGQGKPPDVVYGDDVVIDMEGYKGHTENGDEDEPSGLSQDTATQSNLAPLTPSRSSRASTEPPPDVTPSSAASLTASTVPPVSAEQESTKHFVKTLRLSSDQLKLLNLKKGANTITFSVTSSYSGVATCAARIFLWDVSDHIVISDIDGTITKSDALGHLFAAVGRDWTHTGVAKLYTDIVNNGYKIMYLTSRAIGQADSTRDYLKNISQGSYQLPEGPVIMSPDRLMTSLHREVILRKPEVFKMACLRDLQRLFGNSHKNAFYAGFGNRINDALSYRSINIPSSRIFTIDSNGEVKTELLELAGHKSSYIFMNDLVDQMFPSVHAKWTPEFTDFNFWRAPPCDIDLPDLSPPSPALSARSDTSGRLSVLRNLTGSLRGSRSATPVNPPTSPTNTGHKKPDGDHGTNISRPVSPLTGPGWSSDDEYSEDEGQRAGTYRTRRDSMPGSLPNSYEEESYFYSSQRFRGTGDRPAKVKREGREGKEDEGELDGEGEAGEGGEQDEEEENEEEENEEDDDEDEERDDHVEDQVDFDEDLFATGEMGSVPF</sequence>
<dbReference type="InterPro" id="IPR023214">
    <property type="entry name" value="HAD_sf"/>
</dbReference>
<evidence type="ECO:0000256" key="2">
    <source>
        <dbReference type="ARBA" id="ARBA00022553"/>
    </source>
</evidence>
<comment type="similarity">
    <text evidence="1">Belongs to the lipin family.</text>
</comment>
<proteinExistence type="inferred from homology"/>
<feature type="region of interest" description="Disordered" evidence="3">
    <location>
        <begin position="350"/>
        <end position="459"/>
    </location>
</feature>
<dbReference type="Pfam" id="PF08235">
    <property type="entry name" value="LNS2"/>
    <property type="match status" value="1"/>
</dbReference>
<evidence type="ECO:0000259" key="4">
    <source>
        <dbReference type="SMART" id="SM00775"/>
    </source>
</evidence>
<evidence type="ECO:0000256" key="3">
    <source>
        <dbReference type="SAM" id="MobiDB-lite"/>
    </source>
</evidence>
<dbReference type="GO" id="GO:0005634">
    <property type="term" value="C:nucleus"/>
    <property type="evidence" value="ECO:0007669"/>
    <property type="project" value="TreeGrafter"/>
</dbReference>
<feature type="compositionally biased region" description="Low complexity" evidence="3">
    <location>
        <begin position="265"/>
        <end position="290"/>
    </location>
</feature>
<feature type="compositionally biased region" description="Polar residues" evidence="3">
    <location>
        <begin position="747"/>
        <end position="756"/>
    </location>
</feature>
<reference evidence="5" key="1">
    <citation type="submission" date="2014-08" db="EMBL/GenBank/DDBJ databases">
        <authorList>
            <person name="Sharma Rahul"/>
            <person name="Thines Marco"/>
        </authorList>
    </citation>
    <scope>NUCLEOTIDE SEQUENCE</scope>
</reference>
<feature type="compositionally biased region" description="Basic and acidic residues" evidence="3">
    <location>
        <begin position="839"/>
        <end position="855"/>
    </location>
</feature>
<dbReference type="Gene3D" id="3.40.50.1000">
    <property type="entry name" value="HAD superfamily/HAD-like"/>
    <property type="match status" value="1"/>
</dbReference>
<dbReference type="SUPFAM" id="SSF56784">
    <property type="entry name" value="HAD-like"/>
    <property type="match status" value="1"/>
</dbReference>
<evidence type="ECO:0000256" key="1">
    <source>
        <dbReference type="ARBA" id="ARBA00005476"/>
    </source>
</evidence>
<organism evidence="5">
    <name type="scientific">Phaffia rhodozyma</name>
    <name type="common">Yeast</name>
    <name type="synonym">Xanthophyllomyces dendrorhous</name>
    <dbReference type="NCBI Taxonomy" id="264483"/>
    <lineage>
        <taxon>Eukaryota</taxon>
        <taxon>Fungi</taxon>
        <taxon>Dikarya</taxon>
        <taxon>Basidiomycota</taxon>
        <taxon>Agaricomycotina</taxon>
        <taxon>Tremellomycetes</taxon>
        <taxon>Cystofilobasidiales</taxon>
        <taxon>Mrakiaceae</taxon>
        <taxon>Phaffia</taxon>
    </lineage>
</organism>
<feature type="domain" description="LNS2/PITP" evidence="4">
    <location>
        <begin position="515"/>
        <end position="672"/>
    </location>
</feature>
<dbReference type="InterPro" id="IPR026058">
    <property type="entry name" value="LIPIN"/>
</dbReference>
<dbReference type="PANTHER" id="PTHR12181:SF12">
    <property type="entry name" value="PHOSPHATIDATE PHOSPHATASE"/>
    <property type="match status" value="1"/>
</dbReference>
<dbReference type="FunFam" id="3.40.50.1000:FF:000063">
    <property type="entry name" value="Nuclear elongation and deformation protein"/>
    <property type="match status" value="1"/>
</dbReference>
<evidence type="ECO:0000313" key="5">
    <source>
        <dbReference type="EMBL" id="CED82592.1"/>
    </source>
</evidence>
<protein>
    <submittedName>
        <fullName evidence="5">Protein involved in plasmid maintenance/nuclear protein involved in lipid metabolism</fullName>
    </submittedName>
</protein>
<dbReference type="InterPro" id="IPR007651">
    <property type="entry name" value="Lipin_N"/>
</dbReference>
<dbReference type="GO" id="GO:0008195">
    <property type="term" value="F:phosphatidate phosphatase activity"/>
    <property type="evidence" value="ECO:0007669"/>
    <property type="project" value="TreeGrafter"/>
</dbReference>
<dbReference type="GO" id="GO:0019432">
    <property type="term" value="P:triglyceride biosynthetic process"/>
    <property type="evidence" value="ECO:0007669"/>
    <property type="project" value="TreeGrafter"/>
</dbReference>
<dbReference type="GO" id="GO:0009062">
    <property type="term" value="P:fatty acid catabolic process"/>
    <property type="evidence" value="ECO:0007669"/>
    <property type="project" value="TreeGrafter"/>
</dbReference>
<dbReference type="InterPro" id="IPR036412">
    <property type="entry name" value="HAD-like_sf"/>
</dbReference>
<feature type="compositionally biased region" description="Polar residues" evidence="3">
    <location>
        <begin position="409"/>
        <end position="432"/>
    </location>
</feature>
<feature type="compositionally biased region" description="Low complexity" evidence="3">
    <location>
        <begin position="440"/>
        <end position="454"/>
    </location>
</feature>
<feature type="region of interest" description="Disordered" evidence="3">
    <location>
        <begin position="195"/>
        <end position="290"/>
    </location>
</feature>
<dbReference type="SMART" id="SM00775">
    <property type="entry name" value="LNS2"/>
    <property type="match status" value="1"/>
</dbReference>
<dbReference type="PANTHER" id="PTHR12181">
    <property type="entry name" value="LIPIN"/>
    <property type="match status" value="1"/>
</dbReference>
<name>A0A0F7SKE0_PHARH</name>
<feature type="region of interest" description="Disordered" evidence="3">
    <location>
        <begin position="747"/>
        <end position="919"/>
    </location>
</feature>
<dbReference type="EMBL" id="LN483124">
    <property type="protein sequence ID" value="CED82592.1"/>
    <property type="molecule type" value="Genomic_DNA"/>
</dbReference>
<dbReference type="AlphaFoldDB" id="A0A0F7SKE0"/>
<dbReference type="InterPro" id="IPR031315">
    <property type="entry name" value="LNS2/PITP"/>
</dbReference>
<feature type="compositionally biased region" description="Pro residues" evidence="3">
    <location>
        <begin position="202"/>
        <end position="212"/>
    </location>
</feature>
<feature type="compositionally biased region" description="Low complexity" evidence="3">
    <location>
        <begin position="232"/>
        <end position="258"/>
    </location>
</feature>